<comment type="caution">
    <text evidence="9">The sequence shown here is derived from an EMBL/GenBank/DDBJ whole genome shotgun (WGS) entry which is preliminary data.</text>
</comment>
<dbReference type="Gene3D" id="6.10.160.20">
    <property type="match status" value="1"/>
</dbReference>
<comment type="subcellular location">
    <subcellularLocation>
        <location evidence="1">Nucleus</location>
    </subcellularLocation>
</comment>
<feature type="region of interest" description="Disordered" evidence="7">
    <location>
        <begin position="1"/>
        <end position="47"/>
    </location>
</feature>
<protein>
    <recommendedName>
        <fullName evidence="8">Histone deacetylase complex subunit SAP30 Sin3 binding domain-containing protein</fullName>
    </recommendedName>
</protein>
<dbReference type="InterPro" id="IPR038291">
    <property type="entry name" value="SAP30_C_sf"/>
</dbReference>
<name>A0ABR2WZI5_9FUNG</name>
<reference evidence="9 10" key="1">
    <citation type="submission" date="2023-04" db="EMBL/GenBank/DDBJ databases">
        <title>Genome of Basidiobolus ranarum AG-B5.</title>
        <authorList>
            <person name="Stajich J.E."/>
            <person name="Carter-House D."/>
            <person name="Gryganskyi A."/>
        </authorList>
    </citation>
    <scope>NUCLEOTIDE SEQUENCE [LARGE SCALE GENOMIC DNA]</scope>
    <source>
        <strain evidence="9 10">AG-B5</strain>
    </source>
</reference>
<evidence type="ECO:0000313" key="10">
    <source>
        <dbReference type="Proteomes" id="UP001479436"/>
    </source>
</evidence>
<evidence type="ECO:0000313" key="9">
    <source>
        <dbReference type="EMBL" id="KAK9766947.1"/>
    </source>
</evidence>
<comment type="similarity">
    <text evidence="2">Belongs to the SAP30 family.</text>
</comment>
<sequence length="119" mass="13508">MAAKAKSSKSSTKSKSRGKDKDKEDKKLMSPRKSDPNSQTDAQPKLDFDGFNMNILRKYRRVFKVNVKSRSNRAELVAAVSEHFATQTLNEHETISLFLYSVHNKDKVLKLPPTINPSE</sequence>
<proteinExistence type="inferred from homology"/>
<dbReference type="InterPro" id="IPR024145">
    <property type="entry name" value="His_deAcase_SAP30/SAP30L"/>
</dbReference>
<feature type="compositionally biased region" description="Basic and acidic residues" evidence="7">
    <location>
        <begin position="17"/>
        <end position="35"/>
    </location>
</feature>
<evidence type="ECO:0000256" key="1">
    <source>
        <dbReference type="ARBA" id="ARBA00004123"/>
    </source>
</evidence>
<keyword evidence="3" id="KW-0678">Repressor</keyword>
<evidence type="ECO:0000256" key="4">
    <source>
        <dbReference type="ARBA" id="ARBA00023015"/>
    </source>
</evidence>
<accession>A0ABR2WZI5</accession>
<organism evidence="9 10">
    <name type="scientific">Basidiobolus ranarum</name>
    <dbReference type="NCBI Taxonomy" id="34480"/>
    <lineage>
        <taxon>Eukaryota</taxon>
        <taxon>Fungi</taxon>
        <taxon>Fungi incertae sedis</taxon>
        <taxon>Zoopagomycota</taxon>
        <taxon>Entomophthoromycotina</taxon>
        <taxon>Basidiobolomycetes</taxon>
        <taxon>Basidiobolales</taxon>
        <taxon>Basidiobolaceae</taxon>
        <taxon>Basidiobolus</taxon>
    </lineage>
</organism>
<evidence type="ECO:0000256" key="2">
    <source>
        <dbReference type="ARBA" id="ARBA00006283"/>
    </source>
</evidence>
<keyword evidence="4" id="KW-0805">Transcription regulation</keyword>
<keyword evidence="10" id="KW-1185">Reference proteome</keyword>
<evidence type="ECO:0000256" key="5">
    <source>
        <dbReference type="ARBA" id="ARBA00023163"/>
    </source>
</evidence>
<keyword evidence="6" id="KW-0539">Nucleus</keyword>
<evidence type="ECO:0000259" key="8">
    <source>
        <dbReference type="Pfam" id="PF13867"/>
    </source>
</evidence>
<evidence type="ECO:0000256" key="7">
    <source>
        <dbReference type="SAM" id="MobiDB-lite"/>
    </source>
</evidence>
<dbReference type="Pfam" id="PF13867">
    <property type="entry name" value="SAP30_Sin3_bdg"/>
    <property type="match status" value="1"/>
</dbReference>
<keyword evidence="5" id="KW-0804">Transcription</keyword>
<evidence type="ECO:0000256" key="3">
    <source>
        <dbReference type="ARBA" id="ARBA00022491"/>
    </source>
</evidence>
<dbReference type="PANTHER" id="PTHR13286">
    <property type="entry name" value="SAP30"/>
    <property type="match status" value="1"/>
</dbReference>
<feature type="domain" description="Histone deacetylase complex subunit SAP30 Sin3 binding" evidence="8">
    <location>
        <begin position="53"/>
        <end position="102"/>
    </location>
</feature>
<gene>
    <name evidence="9" type="ORF">K7432_003577</name>
</gene>
<feature type="compositionally biased region" description="Low complexity" evidence="7">
    <location>
        <begin position="1"/>
        <end position="11"/>
    </location>
</feature>
<dbReference type="EMBL" id="JASJQH010000111">
    <property type="protein sequence ID" value="KAK9766947.1"/>
    <property type="molecule type" value="Genomic_DNA"/>
</dbReference>
<evidence type="ECO:0000256" key="6">
    <source>
        <dbReference type="ARBA" id="ARBA00023242"/>
    </source>
</evidence>
<dbReference type="InterPro" id="IPR025718">
    <property type="entry name" value="SAP30_Sin3-bd"/>
</dbReference>
<dbReference type="Proteomes" id="UP001479436">
    <property type="component" value="Unassembled WGS sequence"/>
</dbReference>